<reference evidence="3" key="1">
    <citation type="journal article" date="2011" name="Nature">
        <title>Genome sequence and analysis of the tuber crop potato.</title>
        <authorList>
            <consortium name="The Potato Genome Sequencing Consortium"/>
        </authorList>
    </citation>
    <scope>NUCLEOTIDE SEQUENCE [LARGE SCALE GENOMIC DNA]</scope>
    <source>
        <strain evidence="3">cv. DM1-3 516 R44</strain>
    </source>
</reference>
<sequence length="107" mass="12019">MEKTPQNTTVYEASNNYEGSRDKTHDLLTTPKDKSKILRKKGGSPKQLWDGKCNEGKRGRQGHYEAKSSENAEEVEGKKVPLIQAPPPRSLKKLKAAGLRMNLEEKL</sequence>
<dbReference type="AlphaFoldDB" id="M1DZU9"/>
<organism evidence="2 3">
    <name type="scientific">Solanum tuberosum</name>
    <name type="common">Potato</name>
    <dbReference type="NCBI Taxonomy" id="4113"/>
    <lineage>
        <taxon>Eukaryota</taxon>
        <taxon>Viridiplantae</taxon>
        <taxon>Streptophyta</taxon>
        <taxon>Embryophyta</taxon>
        <taxon>Tracheophyta</taxon>
        <taxon>Spermatophyta</taxon>
        <taxon>Magnoliopsida</taxon>
        <taxon>eudicotyledons</taxon>
        <taxon>Gunneridae</taxon>
        <taxon>Pentapetalae</taxon>
        <taxon>asterids</taxon>
        <taxon>lamiids</taxon>
        <taxon>Solanales</taxon>
        <taxon>Solanaceae</taxon>
        <taxon>Solanoideae</taxon>
        <taxon>Solaneae</taxon>
        <taxon>Solanum</taxon>
    </lineage>
</organism>
<dbReference type="HOGENOM" id="CLU_2214699_0_0_1"/>
<accession>M1DZU9</accession>
<protein>
    <submittedName>
        <fullName evidence="2">Uncharacterized protein</fullName>
    </submittedName>
</protein>
<dbReference type="EnsemblPlants" id="PGSC0003DMT400097072">
    <property type="protein sequence ID" value="PGSC0003DMT400097072"/>
    <property type="gene ID" value="PGSC0003DMG400046643"/>
</dbReference>
<feature type="compositionally biased region" description="Polar residues" evidence="1">
    <location>
        <begin position="1"/>
        <end position="18"/>
    </location>
</feature>
<feature type="compositionally biased region" description="Basic and acidic residues" evidence="1">
    <location>
        <begin position="52"/>
        <end position="79"/>
    </location>
</feature>
<feature type="compositionally biased region" description="Basic and acidic residues" evidence="1">
    <location>
        <begin position="19"/>
        <end position="36"/>
    </location>
</feature>
<keyword evidence="3" id="KW-1185">Reference proteome</keyword>
<dbReference type="Gramene" id="PGSC0003DMT400097072">
    <property type="protein sequence ID" value="PGSC0003DMT400097072"/>
    <property type="gene ID" value="PGSC0003DMG400046643"/>
</dbReference>
<evidence type="ECO:0000313" key="3">
    <source>
        <dbReference type="Proteomes" id="UP000011115"/>
    </source>
</evidence>
<feature type="region of interest" description="Disordered" evidence="1">
    <location>
        <begin position="1"/>
        <end position="91"/>
    </location>
</feature>
<reference evidence="2" key="2">
    <citation type="submission" date="2015-06" db="UniProtKB">
        <authorList>
            <consortium name="EnsemblPlants"/>
        </authorList>
    </citation>
    <scope>IDENTIFICATION</scope>
    <source>
        <strain evidence="2">DM1-3 516 R44</strain>
    </source>
</reference>
<proteinExistence type="predicted"/>
<dbReference type="Proteomes" id="UP000011115">
    <property type="component" value="Unassembled WGS sequence"/>
</dbReference>
<dbReference type="InParanoid" id="M1DZU9"/>
<name>M1DZU9_SOLTU</name>
<dbReference type="PaxDb" id="4113-PGSC0003DMT400097072"/>
<evidence type="ECO:0000313" key="2">
    <source>
        <dbReference type="EnsemblPlants" id="PGSC0003DMT400097072"/>
    </source>
</evidence>
<evidence type="ECO:0000256" key="1">
    <source>
        <dbReference type="SAM" id="MobiDB-lite"/>
    </source>
</evidence>